<evidence type="ECO:0000313" key="3">
    <source>
        <dbReference type="EMBL" id="CAK0790834.1"/>
    </source>
</evidence>
<organism evidence="3 4">
    <name type="scientific">Prorocentrum cordatum</name>
    <dbReference type="NCBI Taxonomy" id="2364126"/>
    <lineage>
        <taxon>Eukaryota</taxon>
        <taxon>Sar</taxon>
        <taxon>Alveolata</taxon>
        <taxon>Dinophyceae</taxon>
        <taxon>Prorocentrales</taxon>
        <taxon>Prorocentraceae</taxon>
        <taxon>Prorocentrum</taxon>
    </lineage>
</organism>
<feature type="coiled-coil region" evidence="1">
    <location>
        <begin position="296"/>
        <end position="323"/>
    </location>
</feature>
<protein>
    <submittedName>
        <fullName evidence="3">Uncharacterized protein</fullName>
    </submittedName>
</protein>
<feature type="compositionally biased region" description="Basic and acidic residues" evidence="2">
    <location>
        <begin position="337"/>
        <end position="350"/>
    </location>
</feature>
<comment type="caution">
    <text evidence="3">The sequence shown here is derived from an EMBL/GenBank/DDBJ whole genome shotgun (WGS) entry which is preliminary data.</text>
</comment>
<keyword evidence="1" id="KW-0175">Coiled coil</keyword>
<reference evidence="3" key="1">
    <citation type="submission" date="2023-10" db="EMBL/GenBank/DDBJ databases">
        <authorList>
            <person name="Chen Y."/>
            <person name="Shah S."/>
            <person name="Dougan E. K."/>
            <person name="Thang M."/>
            <person name="Chan C."/>
        </authorList>
    </citation>
    <scope>NUCLEOTIDE SEQUENCE [LARGE SCALE GENOMIC DNA]</scope>
</reference>
<evidence type="ECO:0000313" key="4">
    <source>
        <dbReference type="Proteomes" id="UP001189429"/>
    </source>
</evidence>
<evidence type="ECO:0000256" key="2">
    <source>
        <dbReference type="SAM" id="MobiDB-lite"/>
    </source>
</evidence>
<dbReference type="EMBL" id="CAUYUJ010000492">
    <property type="protein sequence ID" value="CAK0790834.1"/>
    <property type="molecule type" value="Genomic_DNA"/>
</dbReference>
<name>A0ABN9PDM6_9DINO</name>
<feature type="region of interest" description="Disordered" evidence="2">
    <location>
        <begin position="324"/>
        <end position="366"/>
    </location>
</feature>
<gene>
    <name evidence="3" type="ORF">PCOR1329_LOCUS2007</name>
</gene>
<proteinExistence type="predicted"/>
<keyword evidence="4" id="KW-1185">Reference proteome</keyword>
<dbReference type="Proteomes" id="UP001189429">
    <property type="component" value="Unassembled WGS sequence"/>
</dbReference>
<accession>A0ABN9PDM6</accession>
<sequence>MGLPPPEPIDPDGPEAAFYDGVTMSAARWTPRLHSPESGADCWMQWCQPYVRELLMQVQHDHWVQEARQGRSLDQMAEDICAEAWEDGAENRDEEILRFVTPEGGQTHGFDLDRPMEAAAQWFDAAEAELVKLHELGEARGYAGRSSGCQIQKVPMQAAWGQDLNQRCSAPTVPDPAAAASLERFLDRASEGTQPWKAQAFALVAAGRGETTPHEVMSQRTLFRRVSSGDEDHQDLQESLPPQLETAQQGSGHGILTELLEQALRESLQELARSTADAAGGGGGQSLDGIVRSVAAKVVDEARANLERNRARLLAQIATETDLLSRHHSNPMAKGRNARDGWQQEREHRPPPWTTTPPKQKADAPTQTEDLIPIMPASPECATSHKRRRDPPADAQQLGEFRNTLTATMESLEKQICCAADMKLGDNPINAWRYEYGVALYQMMHSRPPQARKALDAASEQCQALQGERAQSESFFEHCEELEDEQLFATAVSNPWDDGDEDLVEEDEDNNFAAGDHAIQRHHHHHQVSDQLNEEQDHSAQHLSLMRSTDVSKRALLAALQQSNLQMPHTMKTFQQAASTLRNDISHMRSEQQAEKSKISEIAA</sequence>
<evidence type="ECO:0000256" key="1">
    <source>
        <dbReference type="SAM" id="Coils"/>
    </source>
</evidence>